<evidence type="ECO:0000256" key="2">
    <source>
        <dbReference type="SAM" id="MobiDB-lite"/>
    </source>
</evidence>
<accession>A0AAV6I6H9</accession>
<reference evidence="3" key="1">
    <citation type="submission" date="2020-08" db="EMBL/GenBank/DDBJ databases">
        <title>Plant Genome Project.</title>
        <authorList>
            <person name="Zhang R.-G."/>
        </authorList>
    </citation>
    <scope>NUCLEOTIDE SEQUENCE</scope>
    <source>
        <strain evidence="3">WSP0</strain>
        <tissue evidence="3">Leaf</tissue>
    </source>
</reference>
<comment type="similarity">
    <text evidence="1">Belongs to the peptidase C14B family.</text>
</comment>
<comment type="caution">
    <text evidence="3">The sequence shown here is derived from an EMBL/GenBank/DDBJ whole genome shotgun (WGS) entry which is preliminary data.</text>
</comment>
<dbReference type="GO" id="GO:0005737">
    <property type="term" value="C:cytoplasm"/>
    <property type="evidence" value="ECO:0007669"/>
    <property type="project" value="TreeGrafter"/>
</dbReference>
<evidence type="ECO:0000313" key="3">
    <source>
        <dbReference type="EMBL" id="KAG5523112.1"/>
    </source>
</evidence>
<feature type="compositionally biased region" description="Polar residues" evidence="2">
    <location>
        <begin position="1"/>
        <end position="14"/>
    </location>
</feature>
<sequence>MTMTIEATQLLTTKTTDEQRSLSLDRSKVTKTTDELTNRSTKIVEEEERRSPNPLERRSPNREASELPTKENILRAFSWLMEGCQPGHSLVFFYSGRSLGSLCPVDEINAAIVKPLPHGAKLHAIIDTCRSGTFLGLPFMYKLAPTSDDVTGALTRSFIEAVKNERDLTYGRLLDSIRTKFRETQNRLKGSESSNTPSILQVPQLTSSDQRLDMDSKPSF</sequence>
<feature type="compositionally biased region" description="Basic and acidic residues" evidence="2">
    <location>
        <begin position="15"/>
        <end position="67"/>
    </location>
</feature>
<dbReference type="PANTHER" id="PTHR48104:SF30">
    <property type="entry name" value="METACASPASE-1"/>
    <property type="match status" value="1"/>
</dbReference>
<evidence type="ECO:0000256" key="1">
    <source>
        <dbReference type="ARBA" id="ARBA00009005"/>
    </source>
</evidence>
<dbReference type="InterPro" id="IPR050452">
    <property type="entry name" value="Metacaspase"/>
</dbReference>
<protein>
    <submittedName>
        <fullName evidence="3">Uncharacterized protein</fullName>
    </submittedName>
</protein>
<dbReference type="Gene3D" id="3.40.50.12660">
    <property type="match status" value="2"/>
</dbReference>
<dbReference type="Proteomes" id="UP000823749">
    <property type="component" value="Chromosome 12"/>
</dbReference>
<organism evidence="3 4">
    <name type="scientific">Rhododendron griersonianum</name>
    <dbReference type="NCBI Taxonomy" id="479676"/>
    <lineage>
        <taxon>Eukaryota</taxon>
        <taxon>Viridiplantae</taxon>
        <taxon>Streptophyta</taxon>
        <taxon>Embryophyta</taxon>
        <taxon>Tracheophyta</taxon>
        <taxon>Spermatophyta</taxon>
        <taxon>Magnoliopsida</taxon>
        <taxon>eudicotyledons</taxon>
        <taxon>Gunneridae</taxon>
        <taxon>Pentapetalae</taxon>
        <taxon>asterids</taxon>
        <taxon>Ericales</taxon>
        <taxon>Ericaceae</taxon>
        <taxon>Ericoideae</taxon>
        <taxon>Rhodoreae</taxon>
        <taxon>Rhododendron</taxon>
    </lineage>
</organism>
<dbReference type="EMBL" id="JACTNZ010000012">
    <property type="protein sequence ID" value="KAG5523112.1"/>
    <property type="molecule type" value="Genomic_DNA"/>
</dbReference>
<name>A0AAV6I6H9_9ERIC</name>
<dbReference type="PANTHER" id="PTHR48104">
    <property type="entry name" value="METACASPASE-4"/>
    <property type="match status" value="1"/>
</dbReference>
<dbReference type="GO" id="GO:0004197">
    <property type="term" value="F:cysteine-type endopeptidase activity"/>
    <property type="evidence" value="ECO:0007669"/>
    <property type="project" value="TreeGrafter"/>
</dbReference>
<gene>
    <name evidence="3" type="ORF">RHGRI_035054</name>
</gene>
<dbReference type="GO" id="GO:0006508">
    <property type="term" value="P:proteolysis"/>
    <property type="evidence" value="ECO:0007669"/>
    <property type="project" value="TreeGrafter"/>
</dbReference>
<evidence type="ECO:0000313" key="4">
    <source>
        <dbReference type="Proteomes" id="UP000823749"/>
    </source>
</evidence>
<feature type="region of interest" description="Disordered" evidence="2">
    <location>
        <begin position="1"/>
        <end position="67"/>
    </location>
</feature>
<keyword evidence="4" id="KW-1185">Reference proteome</keyword>
<dbReference type="AlphaFoldDB" id="A0AAV6I6H9"/>
<proteinExistence type="inferred from homology"/>